<feature type="transmembrane region" description="Helical" evidence="1">
    <location>
        <begin position="51"/>
        <end position="74"/>
    </location>
</feature>
<evidence type="ECO:0000313" key="3">
    <source>
        <dbReference type="Proteomes" id="UP000003835"/>
    </source>
</evidence>
<dbReference type="EMBL" id="DS989855">
    <property type="protein sequence ID" value="EDX73826.1"/>
    <property type="molecule type" value="Genomic_DNA"/>
</dbReference>
<dbReference type="AlphaFoldDB" id="B4VVM2"/>
<evidence type="ECO:0008006" key="4">
    <source>
        <dbReference type="Google" id="ProtNLM"/>
    </source>
</evidence>
<keyword evidence="1" id="KW-0812">Transmembrane</keyword>
<dbReference type="Proteomes" id="UP000003835">
    <property type="component" value="Unassembled WGS sequence"/>
</dbReference>
<reference evidence="2 3" key="1">
    <citation type="submission" date="2008-07" db="EMBL/GenBank/DDBJ databases">
        <authorList>
            <person name="Tandeau de Marsac N."/>
            <person name="Ferriera S."/>
            <person name="Johnson J."/>
            <person name="Kravitz S."/>
            <person name="Beeson K."/>
            <person name="Sutton G."/>
            <person name="Rogers Y.-H."/>
            <person name="Friedman R."/>
            <person name="Frazier M."/>
            <person name="Venter J.C."/>
        </authorList>
    </citation>
    <scope>NUCLEOTIDE SEQUENCE [LARGE SCALE GENOMIC DNA]</scope>
    <source>
        <strain evidence="2 3">PCC 7420</strain>
    </source>
</reference>
<evidence type="ECO:0000256" key="1">
    <source>
        <dbReference type="SAM" id="Phobius"/>
    </source>
</evidence>
<feature type="transmembrane region" description="Helical" evidence="1">
    <location>
        <begin position="20"/>
        <end position="45"/>
    </location>
</feature>
<keyword evidence="1" id="KW-0472">Membrane</keyword>
<keyword evidence="1" id="KW-1133">Transmembrane helix</keyword>
<accession>B4VVM2</accession>
<gene>
    <name evidence="2" type="ORF">MC7420_5706</name>
</gene>
<proteinExistence type="predicted"/>
<keyword evidence="3" id="KW-1185">Reference proteome</keyword>
<protein>
    <recommendedName>
        <fullName evidence="4">DUF304 domain-containing protein</fullName>
    </recommendedName>
</protein>
<evidence type="ECO:0000313" key="2">
    <source>
        <dbReference type="EMBL" id="EDX73826.1"/>
    </source>
</evidence>
<dbReference type="RefSeq" id="WP_006102590.1">
    <property type="nucleotide sequence ID" value="NZ_DS989855.1"/>
</dbReference>
<organism evidence="2 3">
    <name type="scientific">Coleofasciculus chthonoplastes PCC 7420</name>
    <dbReference type="NCBI Taxonomy" id="118168"/>
    <lineage>
        <taxon>Bacteria</taxon>
        <taxon>Bacillati</taxon>
        <taxon>Cyanobacteriota</taxon>
        <taxon>Cyanophyceae</taxon>
        <taxon>Coleofasciculales</taxon>
        <taxon>Coleofasciculaceae</taxon>
        <taxon>Coleofasciculus</taxon>
    </lineage>
</organism>
<dbReference type="HOGENOM" id="CLU_140888_0_0_3"/>
<sequence length="166" mass="19062">MVILEKTPTQLKLRHRPYFIWQLSGCLVFSVPLLIVLVSLVLPWIVYMLGLYALFAFNLVAGILLLVCAGRIFIYHFDKETNSLLIKRRGLFKTQVTLYPLSDIFQVQLKSTSWNQAQTSNYQIAIIFKSGKQLSIKSEGKTLQQKLEIVNLIRRFLGMSPQKLAD</sequence>
<name>B4VVM2_9CYAN</name>